<gene>
    <name evidence="21" type="primary">Dana\GF18176</name>
    <name evidence="21" type="synonym">dana_GLEANR_19435</name>
    <name evidence="21" type="ORF">GF18176</name>
</gene>
<protein>
    <recommendedName>
        <fullName evidence="15">Diacylglycerol kinase</fullName>
        <shortName evidence="15">DAG kinase</shortName>
        <ecNumber evidence="15">2.7.1.107</ecNumber>
    </recommendedName>
</protein>
<evidence type="ECO:0000256" key="2">
    <source>
        <dbReference type="ARBA" id="ARBA00002064"/>
    </source>
</evidence>
<dbReference type="GO" id="GO:0007200">
    <property type="term" value="P:phospholipase C-activating G protein-coupled receptor signaling pathway"/>
    <property type="evidence" value="ECO:0007669"/>
    <property type="project" value="InterPro"/>
</dbReference>
<feature type="domain" description="DAGKc" evidence="20">
    <location>
        <begin position="349"/>
        <end position="485"/>
    </location>
</feature>
<reference evidence="21 22" key="1">
    <citation type="journal article" date="2007" name="Nature">
        <title>Evolution of genes and genomes on the Drosophila phylogeny.</title>
        <authorList>
            <consortium name="Drosophila 12 Genomes Consortium"/>
            <person name="Clark A.G."/>
            <person name="Eisen M.B."/>
            <person name="Smith D.R."/>
            <person name="Bergman C.M."/>
            <person name="Oliver B."/>
            <person name="Markow T.A."/>
            <person name="Kaufman T.C."/>
            <person name="Kellis M."/>
            <person name="Gelbart W."/>
            <person name="Iyer V.N."/>
            <person name="Pollard D.A."/>
            <person name="Sackton T.B."/>
            <person name="Larracuente A.M."/>
            <person name="Singh N.D."/>
            <person name="Abad J.P."/>
            <person name="Abt D.N."/>
            <person name="Adryan B."/>
            <person name="Aguade M."/>
            <person name="Akashi H."/>
            <person name="Anderson W.W."/>
            <person name="Aquadro C.F."/>
            <person name="Ardell D.H."/>
            <person name="Arguello R."/>
            <person name="Artieri C.G."/>
            <person name="Barbash D.A."/>
            <person name="Barker D."/>
            <person name="Barsanti P."/>
            <person name="Batterham P."/>
            <person name="Batzoglou S."/>
            <person name="Begun D."/>
            <person name="Bhutkar A."/>
            <person name="Blanco E."/>
            <person name="Bosak S.A."/>
            <person name="Bradley R.K."/>
            <person name="Brand A.D."/>
            <person name="Brent M.R."/>
            <person name="Brooks A.N."/>
            <person name="Brown R.H."/>
            <person name="Butlin R.K."/>
            <person name="Caggese C."/>
            <person name="Calvi B.R."/>
            <person name="Bernardo de Carvalho A."/>
            <person name="Caspi A."/>
            <person name="Castrezana S."/>
            <person name="Celniker S.E."/>
            <person name="Chang J.L."/>
            <person name="Chapple C."/>
            <person name="Chatterji S."/>
            <person name="Chinwalla A."/>
            <person name="Civetta A."/>
            <person name="Clifton S.W."/>
            <person name="Comeron J.M."/>
            <person name="Costello J.C."/>
            <person name="Coyne J.A."/>
            <person name="Daub J."/>
            <person name="David R.G."/>
            <person name="Delcher A.L."/>
            <person name="Delehaunty K."/>
            <person name="Do C.B."/>
            <person name="Ebling H."/>
            <person name="Edwards K."/>
            <person name="Eickbush T."/>
            <person name="Evans J.D."/>
            <person name="Filipski A."/>
            <person name="Findeiss S."/>
            <person name="Freyhult E."/>
            <person name="Fulton L."/>
            <person name="Fulton R."/>
            <person name="Garcia A.C."/>
            <person name="Gardiner A."/>
            <person name="Garfield D.A."/>
            <person name="Garvin B.E."/>
            <person name="Gibson G."/>
            <person name="Gilbert D."/>
            <person name="Gnerre S."/>
            <person name="Godfrey J."/>
            <person name="Good R."/>
            <person name="Gotea V."/>
            <person name="Gravely B."/>
            <person name="Greenberg A.J."/>
            <person name="Griffiths-Jones S."/>
            <person name="Gross S."/>
            <person name="Guigo R."/>
            <person name="Gustafson E.A."/>
            <person name="Haerty W."/>
            <person name="Hahn M.W."/>
            <person name="Halligan D.L."/>
            <person name="Halpern A.L."/>
            <person name="Halter G.M."/>
            <person name="Han M.V."/>
            <person name="Heger A."/>
            <person name="Hillier L."/>
            <person name="Hinrichs A.S."/>
            <person name="Holmes I."/>
            <person name="Hoskins R.A."/>
            <person name="Hubisz M.J."/>
            <person name="Hultmark D."/>
            <person name="Huntley M.A."/>
            <person name="Jaffe D.B."/>
            <person name="Jagadeeshan S."/>
            <person name="Jeck W.R."/>
            <person name="Johnson J."/>
            <person name="Jones C.D."/>
            <person name="Jordan W.C."/>
            <person name="Karpen G.H."/>
            <person name="Kataoka E."/>
            <person name="Keightley P.D."/>
            <person name="Kheradpour P."/>
            <person name="Kirkness E.F."/>
            <person name="Koerich L.B."/>
            <person name="Kristiansen K."/>
            <person name="Kudrna D."/>
            <person name="Kulathinal R.J."/>
            <person name="Kumar S."/>
            <person name="Kwok R."/>
            <person name="Lander E."/>
            <person name="Langley C.H."/>
            <person name="Lapoint R."/>
            <person name="Lazzaro B.P."/>
            <person name="Lee S.J."/>
            <person name="Levesque L."/>
            <person name="Li R."/>
            <person name="Lin C.F."/>
            <person name="Lin M.F."/>
            <person name="Lindblad-Toh K."/>
            <person name="Llopart A."/>
            <person name="Long M."/>
            <person name="Low L."/>
            <person name="Lozovsky E."/>
            <person name="Lu J."/>
            <person name="Luo M."/>
            <person name="Machado C.A."/>
            <person name="Makalowski W."/>
            <person name="Marzo M."/>
            <person name="Matsuda M."/>
            <person name="Matzkin L."/>
            <person name="McAllister B."/>
            <person name="McBride C.S."/>
            <person name="McKernan B."/>
            <person name="McKernan K."/>
            <person name="Mendez-Lago M."/>
            <person name="Minx P."/>
            <person name="Mollenhauer M.U."/>
            <person name="Montooth K."/>
            <person name="Mount S.M."/>
            <person name="Mu X."/>
            <person name="Myers E."/>
            <person name="Negre B."/>
            <person name="Newfeld S."/>
            <person name="Nielsen R."/>
            <person name="Noor M.A."/>
            <person name="O'Grady P."/>
            <person name="Pachter L."/>
            <person name="Papaceit M."/>
            <person name="Parisi M.J."/>
            <person name="Parisi M."/>
            <person name="Parts L."/>
            <person name="Pedersen J.S."/>
            <person name="Pesole G."/>
            <person name="Phillippy A.M."/>
            <person name="Ponting C.P."/>
            <person name="Pop M."/>
            <person name="Porcelli D."/>
            <person name="Powell J.R."/>
            <person name="Prohaska S."/>
            <person name="Pruitt K."/>
            <person name="Puig M."/>
            <person name="Quesneville H."/>
            <person name="Ram K.R."/>
            <person name="Rand D."/>
            <person name="Rasmussen M.D."/>
            <person name="Reed L.K."/>
            <person name="Reenan R."/>
            <person name="Reily A."/>
            <person name="Remington K.A."/>
            <person name="Rieger T.T."/>
            <person name="Ritchie M.G."/>
            <person name="Robin C."/>
            <person name="Rogers Y.H."/>
            <person name="Rohde C."/>
            <person name="Rozas J."/>
            <person name="Rubenfield M.J."/>
            <person name="Ruiz A."/>
            <person name="Russo S."/>
            <person name="Salzberg S.L."/>
            <person name="Sanchez-Gracia A."/>
            <person name="Saranga D.J."/>
            <person name="Sato H."/>
            <person name="Schaeffer S.W."/>
            <person name="Schatz M.C."/>
            <person name="Schlenke T."/>
            <person name="Schwartz R."/>
            <person name="Segarra C."/>
            <person name="Singh R.S."/>
            <person name="Sirot L."/>
            <person name="Sirota M."/>
            <person name="Sisneros N.B."/>
            <person name="Smith C.D."/>
            <person name="Smith T.F."/>
            <person name="Spieth J."/>
            <person name="Stage D.E."/>
            <person name="Stark A."/>
            <person name="Stephan W."/>
            <person name="Strausberg R.L."/>
            <person name="Strempel S."/>
            <person name="Sturgill D."/>
            <person name="Sutton G."/>
            <person name="Sutton G.G."/>
            <person name="Tao W."/>
            <person name="Teichmann S."/>
            <person name="Tobari Y.N."/>
            <person name="Tomimura Y."/>
            <person name="Tsolas J.M."/>
            <person name="Valente V.L."/>
            <person name="Venter E."/>
            <person name="Venter J.C."/>
            <person name="Vicario S."/>
            <person name="Vieira F.G."/>
            <person name="Vilella A.J."/>
            <person name="Villasante A."/>
            <person name="Walenz B."/>
            <person name="Wang J."/>
            <person name="Wasserman M."/>
            <person name="Watts T."/>
            <person name="Wilson D."/>
            <person name="Wilson R.K."/>
            <person name="Wing R.A."/>
            <person name="Wolfner M.F."/>
            <person name="Wong A."/>
            <person name="Wong G.K."/>
            <person name="Wu C.I."/>
            <person name="Wu G."/>
            <person name="Yamamoto D."/>
            <person name="Yang H.P."/>
            <person name="Yang S.P."/>
            <person name="Yorke J.A."/>
            <person name="Yoshida K."/>
            <person name="Zdobnov E."/>
            <person name="Zhang P."/>
            <person name="Zhang Y."/>
            <person name="Zimin A.V."/>
            <person name="Baldwin J."/>
            <person name="Abdouelleil A."/>
            <person name="Abdulkadir J."/>
            <person name="Abebe A."/>
            <person name="Abera B."/>
            <person name="Abreu J."/>
            <person name="Acer S.C."/>
            <person name="Aftuck L."/>
            <person name="Alexander A."/>
            <person name="An P."/>
            <person name="Anderson E."/>
            <person name="Anderson S."/>
            <person name="Arachi H."/>
            <person name="Azer M."/>
            <person name="Bachantsang P."/>
            <person name="Barry A."/>
            <person name="Bayul T."/>
            <person name="Berlin A."/>
            <person name="Bessette D."/>
            <person name="Bloom T."/>
            <person name="Blye J."/>
            <person name="Boguslavskiy L."/>
            <person name="Bonnet C."/>
            <person name="Boukhgalter B."/>
            <person name="Bourzgui I."/>
            <person name="Brown A."/>
            <person name="Cahill P."/>
            <person name="Channer S."/>
            <person name="Cheshatsang Y."/>
            <person name="Chuda L."/>
            <person name="Citroen M."/>
            <person name="Collymore A."/>
            <person name="Cooke P."/>
            <person name="Costello M."/>
            <person name="D'Aco K."/>
            <person name="Daza R."/>
            <person name="De Haan G."/>
            <person name="DeGray S."/>
            <person name="DeMaso C."/>
            <person name="Dhargay N."/>
            <person name="Dooley K."/>
            <person name="Dooley E."/>
            <person name="Doricent M."/>
            <person name="Dorje P."/>
            <person name="Dorjee K."/>
            <person name="Dupes A."/>
            <person name="Elong R."/>
            <person name="Falk J."/>
            <person name="Farina A."/>
            <person name="Faro S."/>
            <person name="Ferguson D."/>
            <person name="Fisher S."/>
            <person name="Foley C.D."/>
            <person name="Franke A."/>
            <person name="Friedrich D."/>
            <person name="Gadbois L."/>
            <person name="Gearin G."/>
            <person name="Gearin C.R."/>
            <person name="Giannoukos G."/>
            <person name="Goode T."/>
            <person name="Graham J."/>
            <person name="Grandbois E."/>
            <person name="Grewal S."/>
            <person name="Gyaltsen K."/>
            <person name="Hafez N."/>
            <person name="Hagos B."/>
            <person name="Hall J."/>
            <person name="Henson C."/>
            <person name="Hollinger A."/>
            <person name="Honan T."/>
            <person name="Huard M.D."/>
            <person name="Hughes L."/>
            <person name="Hurhula B."/>
            <person name="Husby M.E."/>
            <person name="Kamat A."/>
            <person name="Kanga B."/>
            <person name="Kashin S."/>
            <person name="Khazanovich D."/>
            <person name="Kisner P."/>
            <person name="Lance K."/>
            <person name="Lara M."/>
            <person name="Lee W."/>
            <person name="Lennon N."/>
            <person name="Letendre F."/>
            <person name="LeVine R."/>
            <person name="Lipovsky A."/>
            <person name="Liu X."/>
            <person name="Liu J."/>
            <person name="Liu S."/>
            <person name="Lokyitsang T."/>
            <person name="Lokyitsang Y."/>
            <person name="Lubonja R."/>
            <person name="Lui A."/>
            <person name="MacDonald P."/>
            <person name="Magnisalis V."/>
            <person name="Maru K."/>
            <person name="Matthews C."/>
            <person name="McCusker W."/>
            <person name="McDonough S."/>
            <person name="Mehta T."/>
            <person name="Meldrim J."/>
            <person name="Meneus L."/>
            <person name="Mihai O."/>
            <person name="Mihalev A."/>
            <person name="Mihova T."/>
            <person name="Mittelman R."/>
            <person name="Mlenga V."/>
            <person name="Montmayeur A."/>
            <person name="Mulrain L."/>
            <person name="Navidi A."/>
            <person name="Naylor J."/>
            <person name="Negash T."/>
            <person name="Nguyen T."/>
            <person name="Nguyen N."/>
            <person name="Nicol R."/>
            <person name="Norbu C."/>
            <person name="Norbu N."/>
            <person name="Novod N."/>
            <person name="O'Neill B."/>
            <person name="Osman S."/>
            <person name="Markiewicz E."/>
            <person name="Oyono O.L."/>
            <person name="Patti C."/>
            <person name="Phunkhang P."/>
            <person name="Pierre F."/>
            <person name="Priest M."/>
            <person name="Raghuraman S."/>
            <person name="Rege F."/>
            <person name="Reyes R."/>
            <person name="Rise C."/>
            <person name="Rogov P."/>
            <person name="Ross K."/>
            <person name="Ryan E."/>
            <person name="Settipalli S."/>
            <person name="Shea T."/>
            <person name="Sherpa N."/>
            <person name="Shi L."/>
            <person name="Shih D."/>
            <person name="Sparrow T."/>
            <person name="Spaulding J."/>
            <person name="Stalker J."/>
            <person name="Stange-Thomann N."/>
            <person name="Stavropoulos S."/>
            <person name="Stone C."/>
            <person name="Strader C."/>
            <person name="Tesfaye S."/>
            <person name="Thomson T."/>
            <person name="Thoulutsang Y."/>
            <person name="Thoulutsang D."/>
            <person name="Topham K."/>
            <person name="Topping I."/>
            <person name="Tsamla T."/>
            <person name="Vassiliev H."/>
            <person name="Vo A."/>
            <person name="Wangchuk T."/>
            <person name="Wangdi T."/>
            <person name="Weiand M."/>
            <person name="Wilkinson J."/>
            <person name="Wilson A."/>
            <person name="Yadav S."/>
            <person name="Young G."/>
            <person name="Yu Q."/>
            <person name="Zembek L."/>
            <person name="Zhong D."/>
            <person name="Zimmer A."/>
            <person name="Zwirko Z."/>
            <person name="Jaffe D.B."/>
            <person name="Alvarez P."/>
            <person name="Brockman W."/>
            <person name="Butler J."/>
            <person name="Chin C."/>
            <person name="Gnerre S."/>
            <person name="Grabherr M."/>
            <person name="Kleber M."/>
            <person name="Mauceli E."/>
            <person name="MacCallum I."/>
        </authorList>
    </citation>
    <scope>NUCLEOTIDE SEQUENCE [LARGE SCALE GENOMIC DNA]</scope>
    <source>
        <strain evidence="22">Tucson 14024-0371.13</strain>
    </source>
</reference>
<accession>A0A0P8YEN6</accession>
<dbReference type="Gene3D" id="2.60.200.40">
    <property type="match status" value="1"/>
</dbReference>
<dbReference type="SUPFAM" id="SSF57889">
    <property type="entry name" value="Cysteine-rich domain"/>
    <property type="match status" value="2"/>
</dbReference>
<dbReference type="CDD" id="cd20852">
    <property type="entry name" value="C1_DGK_typeII_rpt2"/>
    <property type="match status" value="1"/>
</dbReference>
<evidence type="ECO:0000256" key="3">
    <source>
        <dbReference type="ARBA" id="ARBA00004496"/>
    </source>
</evidence>
<dbReference type="PANTHER" id="PTHR11255:SF109">
    <property type="entry name" value="DIACYLGLYCEROL KINASE ETA"/>
    <property type="match status" value="1"/>
</dbReference>
<dbReference type="Gene3D" id="2.30.29.30">
    <property type="entry name" value="Pleckstrin-homology domain (PH domain)/Phosphotyrosine-binding domain (PTB)"/>
    <property type="match status" value="1"/>
</dbReference>
<dbReference type="PANTHER" id="PTHR11255">
    <property type="entry name" value="DIACYLGLYCEROL KINASE"/>
    <property type="match status" value="1"/>
</dbReference>
<feature type="domain" description="Phorbol-ester/DAG-type" evidence="18">
    <location>
        <begin position="267"/>
        <end position="318"/>
    </location>
</feature>
<dbReference type="Gene3D" id="1.10.150.50">
    <property type="entry name" value="Transcription Factor, Ets-1"/>
    <property type="match status" value="1"/>
</dbReference>
<dbReference type="GO" id="GO:0046486">
    <property type="term" value="P:glycerolipid metabolic process"/>
    <property type="evidence" value="ECO:0007669"/>
    <property type="project" value="UniProtKB-ARBA"/>
</dbReference>
<dbReference type="FunFam" id="2.30.29.30:FF:000313">
    <property type="entry name" value="Diacylglycerol kinase"/>
    <property type="match status" value="1"/>
</dbReference>
<dbReference type="InterPro" id="IPR001206">
    <property type="entry name" value="Diacylglycerol_kinase_cat_dom"/>
</dbReference>
<feature type="region of interest" description="Disordered" evidence="16">
    <location>
        <begin position="841"/>
        <end position="869"/>
    </location>
</feature>
<dbReference type="FunFam" id="3.30.60.20:FF:000002">
    <property type="entry name" value="Diacylglycerol kinase"/>
    <property type="match status" value="1"/>
</dbReference>
<feature type="compositionally biased region" description="Basic and acidic residues" evidence="16">
    <location>
        <begin position="617"/>
        <end position="643"/>
    </location>
</feature>
<feature type="compositionally biased region" description="Low complexity" evidence="16">
    <location>
        <begin position="19"/>
        <end position="35"/>
    </location>
</feature>
<dbReference type="SUPFAM" id="SSF47769">
    <property type="entry name" value="SAM/Pointed domain"/>
    <property type="match status" value="1"/>
</dbReference>
<evidence type="ECO:0000256" key="6">
    <source>
        <dbReference type="ARBA" id="ARBA00022553"/>
    </source>
</evidence>
<dbReference type="FunFam" id="1.10.150.50:FF:000021">
    <property type="entry name" value="Diacylglycerol kinase"/>
    <property type="match status" value="1"/>
</dbReference>
<organism evidence="21 22">
    <name type="scientific">Drosophila ananassae</name>
    <name type="common">Fruit fly</name>
    <dbReference type="NCBI Taxonomy" id="7217"/>
    <lineage>
        <taxon>Eukaryota</taxon>
        <taxon>Metazoa</taxon>
        <taxon>Ecdysozoa</taxon>
        <taxon>Arthropoda</taxon>
        <taxon>Hexapoda</taxon>
        <taxon>Insecta</taxon>
        <taxon>Pterygota</taxon>
        <taxon>Neoptera</taxon>
        <taxon>Endopterygota</taxon>
        <taxon>Diptera</taxon>
        <taxon>Brachycera</taxon>
        <taxon>Muscomorpha</taxon>
        <taxon>Ephydroidea</taxon>
        <taxon>Drosophilidae</taxon>
        <taxon>Drosophila</taxon>
        <taxon>Sophophora</taxon>
    </lineage>
</organism>
<feature type="domain" description="PH" evidence="17">
    <location>
        <begin position="82"/>
        <end position="175"/>
    </location>
</feature>
<dbReference type="CDD" id="cd09507">
    <property type="entry name" value="SAM_DGK-delta-eta"/>
    <property type="match status" value="1"/>
</dbReference>
<dbReference type="PROSITE" id="PS00479">
    <property type="entry name" value="ZF_DAG_PE_1"/>
    <property type="match status" value="2"/>
</dbReference>
<dbReference type="OrthoDB" id="196165at2759"/>
<evidence type="ECO:0000256" key="14">
    <source>
        <dbReference type="ARBA" id="ARBA00022840"/>
    </source>
</evidence>
<feature type="domain" description="Phorbol-ester/DAG-type" evidence="18">
    <location>
        <begin position="195"/>
        <end position="245"/>
    </location>
</feature>
<dbReference type="SMART" id="SM00109">
    <property type="entry name" value="C1"/>
    <property type="match status" value="2"/>
</dbReference>
<dbReference type="SMART" id="SM00233">
    <property type="entry name" value="PH"/>
    <property type="match status" value="1"/>
</dbReference>
<dbReference type="InterPro" id="IPR046349">
    <property type="entry name" value="C1-like_sf"/>
</dbReference>
<dbReference type="SUPFAM" id="SSF50729">
    <property type="entry name" value="PH domain-like"/>
    <property type="match status" value="1"/>
</dbReference>
<comment type="function">
    <text evidence="2">Phosphorylates diacylglycerol (DAG) to generate phosphatidic acid (PA).</text>
</comment>
<dbReference type="CDD" id="cd20800">
    <property type="entry name" value="C1_DGK_typeII_rpt1"/>
    <property type="match status" value="1"/>
</dbReference>
<dbReference type="PROSITE" id="PS50146">
    <property type="entry name" value="DAGK"/>
    <property type="match status" value="1"/>
</dbReference>
<evidence type="ECO:0000259" key="20">
    <source>
        <dbReference type="PROSITE" id="PS50146"/>
    </source>
</evidence>
<evidence type="ECO:0000256" key="10">
    <source>
        <dbReference type="ARBA" id="ARBA00022741"/>
    </source>
</evidence>
<dbReference type="Pfam" id="PF00781">
    <property type="entry name" value="DAGK_cat"/>
    <property type="match status" value="1"/>
</dbReference>
<evidence type="ECO:0000256" key="16">
    <source>
        <dbReference type="SAM" id="MobiDB-lite"/>
    </source>
</evidence>
<comment type="similarity">
    <text evidence="4 15">Belongs to the eukaryotic diacylglycerol kinase family.</text>
</comment>
<dbReference type="InterPro" id="IPR001849">
    <property type="entry name" value="PH_domain"/>
</dbReference>
<dbReference type="InterPro" id="IPR011993">
    <property type="entry name" value="PH-like_dom_sf"/>
</dbReference>
<dbReference type="Pfam" id="PF00169">
    <property type="entry name" value="PH"/>
    <property type="match status" value="1"/>
</dbReference>
<feature type="region of interest" description="Disordered" evidence="16">
    <location>
        <begin position="1"/>
        <end position="35"/>
    </location>
</feature>
<evidence type="ECO:0000256" key="5">
    <source>
        <dbReference type="ARBA" id="ARBA00022490"/>
    </source>
</evidence>
<dbReference type="InterPro" id="IPR017438">
    <property type="entry name" value="ATP-NAD_kinase_N"/>
</dbReference>
<evidence type="ECO:0000256" key="1">
    <source>
        <dbReference type="ARBA" id="ARBA00001383"/>
    </source>
</evidence>
<dbReference type="PROSITE" id="PS50081">
    <property type="entry name" value="ZF_DAG_PE_2"/>
    <property type="match status" value="2"/>
</dbReference>
<dbReference type="FunFam" id="3.40.50.10330:FF:000001">
    <property type="entry name" value="Diacylglycerol kinase"/>
    <property type="match status" value="1"/>
</dbReference>
<sequence>MAHIKLDTLDVVQRPGTTRRSNSNSGRSSACSSGSLSPVPIIPIIAISRDTDDSESESEVEAKPTRYFQRRLSFKRTKTPATTIKEGFLLKHTWSFQRWRRRYFRLKRNVLFHAKDEKCDVLDEIDLSDLCYFECGIKNVNHSFQIITPTRSLVLCAESRREMEDWLGSLKTATTPQRPRGDSFLIEQHDILSNHHHWYATSHARPTYCNVCRDALSGVTSHGLSCEVCKCKVHKRCAAKSIANCKWTTLASVGKDIIEQADGIIMPHQWMEGNLPVSSVCAVCKKTCGSVLRLQDWRCLWCRATVHVACRPQMAVACPIGPAKLSVVPPTSVHSISTDDAWDVASPKGNFSPLLVFVNSKSGDNQGVKFLRRFKQLLNPAQVFDLISTGPSLGLRLFRHFEMFRILVCSGDGSVGWVLSEIDRFNMHKQCQVAVMPLGTGNDLARVLGWGSSCDDDTHLPQILERYESASTKMLDRWSIMVFEKAIAVPKTPKMSITTEQEALLTGMVTSANHHLRFIVETNDTQTLISSTQSLCDTIDDLVGRISEHHREDEQLAVKCDILRQKLNMLLDALQEEEMGAHSGDDLIATIRSLIARSIPQTPGTSAPLLNPSISIEKNEKDEINTKERRSSRSLRSSEKEALQSRANSVKRAIYNVVEHSEPGRPKRYQRKLSITPFEALKLPTTTASGDSTPCSSPLPIIPPINIISPTMETSRLTCISPLPDTRRDSVDESFFNSISLPAPRQFADSRRSSGVDVIQEIEEGANGETVYRIGRMSLSGGANIDDAGNLLPTTVESPADRKVDFLRVPILTGEPIVDPLSDYRPIEVFERTYYMNRELDRGKEGTEEKKGDIEKEKSSGTDVEKEDNMPTEKQALVHICNLQVPGIVVTPNSQNVYTSASLTIIDTDAQTTNEQSSSEEIAGEASDVLSAISNEECSVASEIFDKQDAGHTLGDIIQSLDASNFTHIDSPETSDETEAMPGESIMDDISSVLGHDITYALQDNTLTDDTTTLCSEHVGPPKPPRKKSLSALTRGHSHPRRRNSSPPRIPRLARMDSDDNPQQFGFENIVFEIDNRCDDQKMREPPRYCSLAQFVEGNDIARQSFKRNKKRISLKNTTTTALVSQQQLMLDQQKQQNDSLQQRGSNDNDLVEVEVEAEAQQTPTNTMTNLMATTSEDELSTQTAIKIEIQDVDATMRNTTINSIAGNMKANTILTTSTSPTKKSGHGQDVKRITFDESCKKESFDDVNPNYPQISVVVRPPTPLRGDSVKPSGSLLLDGSGGAISMAMGCSSLLGVRAMNAEIRRHSSHAPGLAVREIDKDKDRRHSGFNPNLLTLDPEHARFLSSSPAASRRISCGSLFKKKNQKIATKRGYGLFSVRFLVVAEPDIRLATLALIRPLIPLPNEALPNLQTLKGSKSSLFMGSTLFGFDQFAAGDKEKDEKGCKDKEKTPTEETGRKLPIINPLVRLPNWPNLANGGGFISKCLLANADTLCAAVSPLMDPDETLLAGYHEKCVMNNYFGIGIDAKISLDFHNKREEHPEKCRSRARNYMWYGVLGSKQLLQKTCKNLEQRVQLECDGQRIPLPELQGIVILNIPSFMGGTNFWGSSKKDDIFLPPSFDDRVLEVVAVFGSVQMAASRLINLQHHRIAQCQSVQINILGDEEIPIQVDGEAWLQPPGMIRILHKNRVQMLCRNRSLELSLKSWQEKQRQHSISIQRDTSSTTSEHATSTDEVISERECYVLLNFIEAVSSLVKWVKFLIISHPALQHDLYAVACRASEALESIHPQGKLLEGPSLRTKLVEVIDSSRQLYDDACTLLRDRGHSLILREDLETKLSAALANMEMELKKCSVQKCIDGKLRAYFNVLAPNEEPDARRKSRPFWVRLRSGSTAGQQAFKPPLTNTREAANNWSVNEVVTWLETMQLSEYVDSFLKNDIRGKELITLGRRDLKDLGVVKVGHVKRILQAIKDLSEN</sequence>
<evidence type="ECO:0000313" key="22">
    <source>
        <dbReference type="Proteomes" id="UP000007801"/>
    </source>
</evidence>
<keyword evidence="13" id="KW-0862">Zinc</keyword>
<dbReference type="InterPro" id="IPR002219">
    <property type="entry name" value="PKC_DAG/PE"/>
</dbReference>
<evidence type="ECO:0000259" key="17">
    <source>
        <dbReference type="PROSITE" id="PS50003"/>
    </source>
</evidence>
<dbReference type="SMART" id="SM00454">
    <property type="entry name" value="SAM"/>
    <property type="match status" value="1"/>
</dbReference>
<keyword evidence="11" id="KW-0863">Zinc-finger</keyword>
<evidence type="ECO:0000313" key="21">
    <source>
        <dbReference type="EMBL" id="KPU79909.1"/>
    </source>
</evidence>
<evidence type="ECO:0000256" key="13">
    <source>
        <dbReference type="ARBA" id="ARBA00022833"/>
    </source>
</evidence>
<evidence type="ECO:0000256" key="9">
    <source>
        <dbReference type="ARBA" id="ARBA00022737"/>
    </source>
</evidence>
<dbReference type="Pfam" id="PF00130">
    <property type="entry name" value="C1_1"/>
    <property type="match status" value="2"/>
</dbReference>
<dbReference type="Gene3D" id="3.40.50.10330">
    <property type="entry name" value="Probable inorganic polyphosphate/atp-NAD kinase, domain 1"/>
    <property type="match status" value="1"/>
</dbReference>
<dbReference type="SUPFAM" id="SSF111331">
    <property type="entry name" value="NAD kinase/diacylglycerol kinase-like"/>
    <property type="match status" value="2"/>
</dbReference>
<keyword evidence="6" id="KW-0597">Phosphoprotein</keyword>
<keyword evidence="5" id="KW-0963">Cytoplasm</keyword>
<comment type="catalytic activity">
    <reaction evidence="1 15">
        <text>a 1,2-diacyl-sn-glycerol + ATP = a 1,2-diacyl-sn-glycero-3-phosphate + ADP + H(+)</text>
        <dbReference type="Rhea" id="RHEA:10272"/>
        <dbReference type="ChEBI" id="CHEBI:15378"/>
        <dbReference type="ChEBI" id="CHEBI:17815"/>
        <dbReference type="ChEBI" id="CHEBI:30616"/>
        <dbReference type="ChEBI" id="CHEBI:58608"/>
        <dbReference type="ChEBI" id="CHEBI:456216"/>
        <dbReference type="EC" id="2.7.1.107"/>
    </reaction>
</comment>
<dbReference type="CDD" id="cd13274">
    <property type="entry name" value="PH_DGK_type2"/>
    <property type="match status" value="1"/>
</dbReference>
<evidence type="ECO:0000256" key="7">
    <source>
        <dbReference type="ARBA" id="ARBA00022679"/>
    </source>
</evidence>
<dbReference type="GO" id="GO:0005886">
    <property type="term" value="C:plasma membrane"/>
    <property type="evidence" value="ECO:0007669"/>
    <property type="project" value="TreeGrafter"/>
</dbReference>
<keyword evidence="9" id="KW-0677">Repeat</keyword>
<dbReference type="InterPro" id="IPR000756">
    <property type="entry name" value="Diacylglycerol_kin_accessory"/>
</dbReference>
<evidence type="ECO:0000256" key="11">
    <source>
        <dbReference type="ARBA" id="ARBA00022771"/>
    </source>
</evidence>
<keyword evidence="8" id="KW-0479">Metal-binding</keyword>
<dbReference type="SMR" id="A0A0P8YEN6"/>
<dbReference type="FunFam" id="3.30.60.20:FF:000029">
    <property type="entry name" value="Diacylglycerol kinase"/>
    <property type="match status" value="1"/>
</dbReference>
<evidence type="ECO:0000256" key="15">
    <source>
        <dbReference type="RuleBase" id="RU361128"/>
    </source>
</evidence>
<evidence type="ECO:0000256" key="12">
    <source>
        <dbReference type="ARBA" id="ARBA00022777"/>
    </source>
</evidence>
<name>A0A0P8YEN6_DROAN</name>
<dbReference type="GO" id="GO:0005737">
    <property type="term" value="C:cytoplasm"/>
    <property type="evidence" value="ECO:0007669"/>
    <property type="project" value="UniProtKB-SubCell"/>
</dbReference>
<dbReference type="Gene3D" id="3.30.60.20">
    <property type="match status" value="2"/>
</dbReference>
<dbReference type="EMBL" id="CH902617">
    <property type="protein sequence ID" value="KPU79909.1"/>
    <property type="molecule type" value="Genomic_DNA"/>
</dbReference>
<feature type="region of interest" description="Disordered" evidence="16">
    <location>
        <begin position="601"/>
        <end position="647"/>
    </location>
</feature>
<dbReference type="EC" id="2.7.1.107" evidence="15"/>
<dbReference type="SMART" id="SM00046">
    <property type="entry name" value="DAGKc"/>
    <property type="match status" value="1"/>
</dbReference>
<comment type="subcellular location">
    <subcellularLocation>
        <location evidence="3">Cytoplasm</location>
    </subcellularLocation>
</comment>
<keyword evidence="14 15" id="KW-0067">ATP-binding</keyword>
<dbReference type="GO" id="GO:0004143">
    <property type="term" value="F:ATP-dependent diacylglycerol kinase activity"/>
    <property type="evidence" value="ECO:0007669"/>
    <property type="project" value="UniProtKB-EC"/>
</dbReference>
<dbReference type="SMART" id="SM00045">
    <property type="entry name" value="DAGKa"/>
    <property type="match status" value="1"/>
</dbReference>
<dbReference type="GO" id="GO:0005524">
    <property type="term" value="F:ATP binding"/>
    <property type="evidence" value="ECO:0007669"/>
    <property type="project" value="UniProtKB-KW"/>
</dbReference>
<dbReference type="InterPro" id="IPR013761">
    <property type="entry name" value="SAM/pointed_sf"/>
</dbReference>
<dbReference type="GO" id="GO:0008270">
    <property type="term" value="F:zinc ion binding"/>
    <property type="evidence" value="ECO:0007669"/>
    <property type="project" value="UniProtKB-KW"/>
</dbReference>
<dbReference type="FunFam" id="2.60.200.40:FF:000001">
    <property type="entry name" value="Diacylglycerol kinase"/>
    <property type="match status" value="1"/>
</dbReference>
<dbReference type="Pfam" id="PF22944">
    <property type="entry name" value="DGKD_4H"/>
    <property type="match status" value="1"/>
</dbReference>
<feature type="domain" description="SAM" evidence="19">
    <location>
        <begin position="1911"/>
        <end position="1974"/>
    </location>
</feature>
<keyword evidence="7 15" id="KW-0808">Transferase</keyword>
<dbReference type="Proteomes" id="UP000007801">
    <property type="component" value="Unassembled WGS sequence"/>
</dbReference>
<feature type="region of interest" description="Disordered" evidence="16">
    <location>
        <begin position="1013"/>
        <end position="1062"/>
    </location>
</feature>
<keyword evidence="12 15" id="KW-0418">Kinase</keyword>
<evidence type="ECO:0000259" key="18">
    <source>
        <dbReference type="PROSITE" id="PS50081"/>
    </source>
</evidence>
<dbReference type="PROSITE" id="PS50003">
    <property type="entry name" value="PH_DOMAIN"/>
    <property type="match status" value="1"/>
</dbReference>
<proteinExistence type="inferred from homology"/>
<keyword evidence="22" id="KW-1185">Reference proteome</keyword>
<keyword evidence="10 15" id="KW-0547">Nucleotide-binding</keyword>
<evidence type="ECO:0000256" key="4">
    <source>
        <dbReference type="ARBA" id="ARBA00009280"/>
    </source>
</evidence>
<dbReference type="InterPro" id="IPR054474">
    <property type="entry name" value="DGKD_4H"/>
</dbReference>
<dbReference type="Pfam" id="PF00609">
    <property type="entry name" value="DAGK_acc"/>
    <property type="match status" value="1"/>
</dbReference>
<evidence type="ECO:0000259" key="19">
    <source>
        <dbReference type="PROSITE" id="PS50105"/>
    </source>
</evidence>
<dbReference type="PROSITE" id="PS50105">
    <property type="entry name" value="SAM_DOMAIN"/>
    <property type="match status" value="1"/>
</dbReference>
<dbReference type="InterPro" id="IPR037607">
    <property type="entry name" value="DGK"/>
</dbReference>
<evidence type="ECO:0000256" key="8">
    <source>
        <dbReference type="ARBA" id="ARBA00022723"/>
    </source>
</evidence>
<dbReference type="InterPro" id="IPR001660">
    <property type="entry name" value="SAM"/>
</dbReference>
<dbReference type="InterPro" id="IPR016064">
    <property type="entry name" value="NAD/diacylglycerol_kinase_sf"/>
</dbReference>
<dbReference type="Pfam" id="PF00536">
    <property type="entry name" value="SAM_1"/>
    <property type="match status" value="1"/>
</dbReference>